<proteinExistence type="predicted"/>
<dbReference type="InterPro" id="IPR013149">
    <property type="entry name" value="ADH-like_C"/>
</dbReference>
<keyword evidence="5" id="KW-1185">Reference proteome</keyword>
<evidence type="ECO:0000313" key="4">
    <source>
        <dbReference type="EMBL" id="MDT0268486.1"/>
    </source>
</evidence>
<organism evidence="4 5">
    <name type="scientific">Streptomyces chisholmiae</name>
    <dbReference type="NCBI Taxonomy" id="3075540"/>
    <lineage>
        <taxon>Bacteria</taxon>
        <taxon>Bacillati</taxon>
        <taxon>Actinomycetota</taxon>
        <taxon>Actinomycetes</taxon>
        <taxon>Kitasatosporales</taxon>
        <taxon>Streptomycetaceae</taxon>
        <taxon>Streptomyces</taxon>
    </lineage>
</organism>
<dbReference type="Gene3D" id="3.90.180.10">
    <property type="entry name" value="Medium-chain alcohol dehydrogenases, catalytic domain"/>
    <property type="match status" value="1"/>
</dbReference>
<accession>A0ABU2JU18</accession>
<sequence length="320" mass="32065">MRAVAIRTFGEPEGLAVVDIDDPKPAAGQVLVATEAIGVGGVDTMIRSGALAAFGFRPGHVPGGEVAGTVTALGDGVDASWLGRRVSAFTGESGGYAELVAVAVAEVVPLPEGLSAADAVTLGTSGVVAQHALARAHLAPGETVLVRGAAGGIGVMAVQLAARAGAGAVTVTTSSAERGARLRALGATRVLDRSGAGAEEAPAGYDVIIDVVGGADLPRFLDQLRLNGRLVTVGVVGGLPPADFGATLVAAFRRSLSFATFSADTLTAAERRSTRGAQFAAANRGELRAVVHASLPLAEAVLAHRMMAAGEVFGRLVLRP</sequence>
<evidence type="ECO:0000256" key="1">
    <source>
        <dbReference type="ARBA" id="ARBA00022857"/>
    </source>
</evidence>
<dbReference type="InterPro" id="IPR011032">
    <property type="entry name" value="GroES-like_sf"/>
</dbReference>
<dbReference type="Gene3D" id="3.40.50.720">
    <property type="entry name" value="NAD(P)-binding Rossmann-like Domain"/>
    <property type="match status" value="1"/>
</dbReference>
<dbReference type="InterPro" id="IPR013154">
    <property type="entry name" value="ADH-like_N"/>
</dbReference>
<dbReference type="InterPro" id="IPR020843">
    <property type="entry name" value="ER"/>
</dbReference>
<evidence type="ECO:0000259" key="3">
    <source>
        <dbReference type="SMART" id="SM00829"/>
    </source>
</evidence>
<comment type="caution">
    <text evidence="4">The sequence shown here is derived from an EMBL/GenBank/DDBJ whole genome shotgun (WGS) entry which is preliminary data.</text>
</comment>
<dbReference type="PANTHER" id="PTHR48106:SF18">
    <property type="entry name" value="QUINONE OXIDOREDUCTASE PIG3"/>
    <property type="match status" value="1"/>
</dbReference>
<dbReference type="Pfam" id="PF08240">
    <property type="entry name" value="ADH_N"/>
    <property type="match status" value="1"/>
</dbReference>
<dbReference type="Pfam" id="PF00107">
    <property type="entry name" value="ADH_zinc_N"/>
    <property type="match status" value="1"/>
</dbReference>
<dbReference type="PANTHER" id="PTHR48106">
    <property type="entry name" value="QUINONE OXIDOREDUCTASE PIG3-RELATED"/>
    <property type="match status" value="1"/>
</dbReference>
<dbReference type="EMBL" id="JAVREO010000011">
    <property type="protein sequence ID" value="MDT0268486.1"/>
    <property type="molecule type" value="Genomic_DNA"/>
</dbReference>
<gene>
    <name evidence="4" type="ORF">RM844_19560</name>
</gene>
<dbReference type="SMART" id="SM00829">
    <property type="entry name" value="PKS_ER"/>
    <property type="match status" value="1"/>
</dbReference>
<keyword evidence="1" id="KW-0521">NADP</keyword>
<dbReference type="Proteomes" id="UP001183410">
    <property type="component" value="Unassembled WGS sequence"/>
</dbReference>
<dbReference type="InterPro" id="IPR036291">
    <property type="entry name" value="NAD(P)-bd_dom_sf"/>
</dbReference>
<evidence type="ECO:0000313" key="5">
    <source>
        <dbReference type="Proteomes" id="UP001183410"/>
    </source>
</evidence>
<dbReference type="SUPFAM" id="SSF50129">
    <property type="entry name" value="GroES-like"/>
    <property type="match status" value="1"/>
</dbReference>
<feature type="domain" description="Enoyl reductase (ER)" evidence="3">
    <location>
        <begin position="10"/>
        <end position="318"/>
    </location>
</feature>
<evidence type="ECO:0000256" key="2">
    <source>
        <dbReference type="ARBA" id="ARBA00023002"/>
    </source>
</evidence>
<reference evidence="5" key="1">
    <citation type="submission" date="2023-07" db="EMBL/GenBank/DDBJ databases">
        <title>30 novel species of actinomycetes from the DSMZ collection.</title>
        <authorList>
            <person name="Nouioui I."/>
        </authorList>
    </citation>
    <scope>NUCLEOTIDE SEQUENCE [LARGE SCALE GENOMIC DNA]</scope>
    <source>
        <strain evidence="5">DSM 44915</strain>
    </source>
</reference>
<protein>
    <submittedName>
        <fullName evidence="4">Zinc-binding dehydrogenase</fullName>
    </submittedName>
</protein>
<name>A0ABU2JU18_9ACTN</name>
<keyword evidence="2" id="KW-0560">Oxidoreductase</keyword>
<dbReference type="RefSeq" id="WP_311668573.1">
    <property type="nucleotide sequence ID" value="NZ_JAVREO010000011.1"/>
</dbReference>
<dbReference type="SUPFAM" id="SSF51735">
    <property type="entry name" value="NAD(P)-binding Rossmann-fold domains"/>
    <property type="match status" value="1"/>
</dbReference>